<evidence type="ECO:0000259" key="5">
    <source>
        <dbReference type="Pfam" id="PF17384"/>
    </source>
</evidence>
<name>A0A9D7SC24_9BACT</name>
<dbReference type="Proteomes" id="UP000808349">
    <property type="component" value="Unassembled WGS sequence"/>
</dbReference>
<reference evidence="6 7" key="1">
    <citation type="submission" date="2020-10" db="EMBL/GenBank/DDBJ databases">
        <title>Connecting structure to function with the recovery of over 1000 high-quality activated sludge metagenome-assembled genomes encoding full-length rRNA genes using long-read sequencing.</title>
        <authorList>
            <person name="Singleton C.M."/>
            <person name="Petriglieri F."/>
            <person name="Kristensen J.M."/>
            <person name="Kirkegaard R.H."/>
            <person name="Michaelsen T.Y."/>
            <person name="Andersen M.H."/>
            <person name="Karst S.M."/>
            <person name="Dueholm M.S."/>
            <person name="Nielsen P.H."/>
            <person name="Albertsen M."/>
        </authorList>
    </citation>
    <scope>NUCLEOTIDE SEQUENCE [LARGE SCALE GENOMIC DNA]</scope>
    <source>
        <strain evidence="6">Ribe_18-Q3-R11-54_BAT3C.373</strain>
    </source>
</reference>
<keyword evidence="1 3" id="KW-0963">Cytoplasm</keyword>
<dbReference type="Pfam" id="PF17384">
    <property type="entry name" value="DUF150_C"/>
    <property type="match status" value="1"/>
</dbReference>
<dbReference type="InterPro" id="IPR028989">
    <property type="entry name" value="RimP_N"/>
</dbReference>
<evidence type="ECO:0000256" key="2">
    <source>
        <dbReference type="ARBA" id="ARBA00022517"/>
    </source>
</evidence>
<feature type="domain" description="Ribosome maturation factor RimP C-terminal" evidence="5">
    <location>
        <begin position="83"/>
        <end position="155"/>
    </location>
</feature>
<dbReference type="AlphaFoldDB" id="A0A9D7SC24"/>
<evidence type="ECO:0000313" key="7">
    <source>
        <dbReference type="Proteomes" id="UP000808349"/>
    </source>
</evidence>
<proteinExistence type="inferred from homology"/>
<dbReference type="InterPro" id="IPR003728">
    <property type="entry name" value="Ribosome_maturation_RimP"/>
</dbReference>
<evidence type="ECO:0000256" key="3">
    <source>
        <dbReference type="HAMAP-Rule" id="MF_01077"/>
    </source>
</evidence>
<comment type="caution">
    <text evidence="6">The sequence shown here is derived from an EMBL/GenBank/DDBJ whole genome shotgun (WGS) entry which is preliminary data.</text>
</comment>
<dbReference type="InterPro" id="IPR036847">
    <property type="entry name" value="RimP_C_sf"/>
</dbReference>
<dbReference type="PANTHER" id="PTHR33867">
    <property type="entry name" value="RIBOSOME MATURATION FACTOR RIMP"/>
    <property type="match status" value="1"/>
</dbReference>
<comment type="subcellular location">
    <subcellularLocation>
        <location evidence="3">Cytoplasm</location>
    </subcellularLocation>
</comment>
<dbReference type="GO" id="GO:0005829">
    <property type="term" value="C:cytosol"/>
    <property type="evidence" value="ECO:0007669"/>
    <property type="project" value="TreeGrafter"/>
</dbReference>
<dbReference type="InterPro" id="IPR035956">
    <property type="entry name" value="RimP_N_sf"/>
</dbReference>
<evidence type="ECO:0000259" key="4">
    <source>
        <dbReference type="Pfam" id="PF02576"/>
    </source>
</evidence>
<accession>A0A9D7SC24</accession>
<evidence type="ECO:0000313" key="6">
    <source>
        <dbReference type="EMBL" id="MBK9719048.1"/>
    </source>
</evidence>
<dbReference type="SUPFAM" id="SSF75420">
    <property type="entry name" value="YhbC-like, N-terminal domain"/>
    <property type="match status" value="1"/>
</dbReference>
<sequence length="156" mass="18124">MYTEEIHNLLTIKFLEESFQDCFLVGIEQHGKTISVFLDSDTVISFDRCKAISRFLENEFDQNNWFGTDYILEVSSAGIDRPLTFPRQFIKNIGRGLSVQLNDSQEFNGTLISADQEQLTLSWEEIRKEKNKKIKEIHETKIPYSSIKEAKIIVKI</sequence>
<dbReference type="Pfam" id="PF02576">
    <property type="entry name" value="RimP_N"/>
    <property type="match status" value="1"/>
</dbReference>
<protein>
    <recommendedName>
        <fullName evidence="3">Ribosome maturation factor RimP</fullName>
    </recommendedName>
</protein>
<dbReference type="CDD" id="cd01734">
    <property type="entry name" value="YlxS_C"/>
    <property type="match status" value="1"/>
</dbReference>
<dbReference type="Gene3D" id="3.30.300.70">
    <property type="entry name" value="RimP-like superfamily, N-terminal"/>
    <property type="match status" value="1"/>
</dbReference>
<keyword evidence="2 3" id="KW-0690">Ribosome biogenesis</keyword>
<dbReference type="EMBL" id="JADKFW010000015">
    <property type="protein sequence ID" value="MBK9719048.1"/>
    <property type="molecule type" value="Genomic_DNA"/>
</dbReference>
<dbReference type="PANTHER" id="PTHR33867:SF1">
    <property type="entry name" value="RIBOSOME MATURATION FACTOR RIMP"/>
    <property type="match status" value="1"/>
</dbReference>
<evidence type="ECO:0000256" key="1">
    <source>
        <dbReference type="ARBA" id="ARBA00022490"/>
    </source>
</evidence>
<feature type="domain" description="Ribosome maturation factor RimP N-terminal" evidence="4">
    <location>
        <begin position="28"/>
        <end position="80"/>
    </location>
</feature>
<gene>
    <name evidence="3" type="primary">rimP</name>
    <name evidence="6" type="ORF">IPO85_16340</name>
</gene>
<comment type="function">
    <text evidence="3">Required for maturation of 30S ribosomal subunits.</text>
</comment>
<organism evidence="6 7">
    <name type="scientific">Candidatus Defluviibacterium haderslevense</name>
    <dbReference type="NCBI Taxonomy" id="2981993"/>
    <lineage>
        <taxon>Bacteria</taxon>
        <taxon>Pseudomonadati</taxon>
        <taxon>Bacteroidota</taxon>
        <taxon>Saprospiria</taxon>
        <taxon>Saprospirales</taxon>
        <taxon>Saprospiraceae</taxon>
        <taxon>Candidatus Defluviibacterium</taxon>
    </lineage>
</organism>
<dbReference type="InterPro" id="IPR028998">
    <property type="entry name" value="RimP_C"/>
</dbReference>
<dbReference type="HAMAP" id="MF_01077">
    <property type="entry name" value="RimP"/>
    <property type="match status" value="1"/>
</dbReference>
<dbReference type="GO" id="GO:0000028">
    <property type="term" value="P:ribosomal small subunit assembly"/>
    <property type="evidence" value="ECO:0007669"/>
    <property type="project" value="TreeGrafter"/>
</dbReference>
<dbReference type="SUPFAM" id="SSF74942">
    <property type="entry name" value="YhbC-like, C-terminal domain"/>
    <property type="match status" value="1"/>
</dbReference>
<comment type="similarity">
    <text evidence="3">Belongs to the RimP family.</text>
</comment>
<dbReference type="GO" id="GO:0006412">
    <property type="term" value="P:translation"/>
    <property type="evidence" value="ECO:0007669"/>
    <property type="project" value="TreeGrafter"/>
</dbReference>